<keyword evidence="2" id="KW-1185">Reference proteome</keyword>
<dbReference type="EMBL" id="FUXL01000021">
    <property type="protein sequence ID" value="SKA37032.1"/>
    <property type="molecule type" value="Genomic_DNA"/>
</dbReference>
<proteinExistence type="predicted"/>
<dbReference type="Proteomes" id="UP000190135">
    <property type="component" value="Unassembled WGS sequence"/>
</dbReference>
<evidence type="ECO:0000313" key="2">
    <source>
        <dbReference type="Proteomes" id="UP000190135"/>
    </source>
</evidence>
<organism evidence="1 2">
    <name type="scientific">Consotaella salsifontis</name>
    <dbReference type="NCBI Taxonomy" id="1365950"/>
    <lineage>
        <taxon>Bacteria</taxon>
        <taxon>Pseudomonadati</taxon>
        <taxon>Pseudomonadota</taxon>
        <taxon>Alphaproteobacteria</taxon>
        <taxon>Hyphomicrobiales</taxon>
        <taxon>Aurantimonadaceae</taxon>
        <taxon>Consotaella</taxon>
    </lineage>
</organism>
<gene>
    <name evidence="1" type="ORF">SAMN05428963_12151</name>
</gene>
<accession>A0A1T4T9A5</accession>
<name>A0A1T4T9A5_9HYPH</name>
<dbReference type="RefSeq" id="WP_078710290.1">
    <property type="nucleotide sequence ID" value="NZ_FUXL01000021.1"/>
</dbReference>
<sequence>MTVDDQVRAAVARVIESRGLLQVEQEAERIAVETGEPVEYVERYLTEAALHARINIAFPQRGGAPASLMAMVVREKEVG</sequence>
<dbReference type="AlphaFoldDB" id="A0A1T4T9A5"/>
<evidence type="ECO:0000313" key="1">
    <source>
        <dbReference type="EMBL" id="SKA37032.1"/>
    </source>
</evidence>
<protein>
    <submittedName>
        <fullName evidence="1">Uncharacterized protein</fullName>
    </submittedName>
</protein>
<reference evidence="1 2" key="1">
    <citation type="submission" date="2017-02" db="EMBL/GenBank/DDBJ databases">
        <authorList>
            <person name="Peterson S.W."/>
        </authorList>
    </citation>
    <scope>NUCLEOTIDE SEQUENCE [LARGE SCALE GENOMIC DNA]</scope>
    <source>
        <strain evidence="1 2">USBA 369</strain>
    </source>
</reference>